<feature type="transmembrane region" description="Helical" evidence="7">
    <location>
        <begin position="12"/>
        <end position="35"/>
    </location>
</feature>
<keyword evidence="6 7" id="KW-0472">Membrane</keyword>
<evidence type="ECO:0000313" key="10">
    <source>
        <dbReference type="Proteomes" id="UP000245202"/>
    </source>
</evidence>
<protein>
    <submittedName>
        <fullName evidence="9">Carbohydrate ABC transporter permease</fullName>
    </submittedName>
</protein>
<dbReference type="Pfam" id="PF00528">
    <property type="entry name" value="BPD_transp_1"/>
    <property type="match status" value="1"/>
</dbReference>
<feature type="transmembrane region" description="Helical" evidence="7">
    <location>
        <begin position="260"/>
        <end position="277"/>
    </location>
</feature>
<name>A0A2R5EH09_9BACL</name>
<organism evidence="9 10">
    <name type="scientific">Paenibacillus agaridevorans</name>
    <dbReference type="NCBI Taxonomy" id="171404"/>
    <lineage>
        <taxon>Bacteria</taxon>
        <taxon>Bacillati</taxon>
        <taxon>Bacillota</taxon>
        <taxon>Bacilli</taxon>
        <taxon>Bacillales</taxon>
        <taxon>Paenibacillaceae</taxon>
        <taxon>Paenibacillus</taxon>
    </lineage>
</organism>
<accession>A0A2R5EH09</accession>
<dbReference type="CDD" id="cd06261">
    <property type="entry name" value="TM_PBP2"/>
    <property type="match status" value="1"/>
</dbReference>
<dbReference type="PANTHER" id="PTHR43744:SF9">
    <property type="entry name" value="POLYGALACTURONAN_RHAMNOGALACTURONAN TRANSPORT SYSTEM PERMEASE PROTEIN YTCP"/>
    <property type="match status" value="1"/>
</dbReference>
<comment type="caution">
    <text evidence="9">The sequence shown here is derived from an EMBL/GenBank/DDBJ whole genome shotgun (WGS) entry which is preliminary data.</text>
</comment>
<evidence type="ECO:0000256" key="5">
    <source>
        <dbReference type="ARBA" id="ARBA00022989"/>
    </source>
</evidence>
<evidence type="ECO:0000256" key="1">
    <source>
        <dbReference type="ARBA" id="ARBA00004651"/>
    </source>
</evidence>
<proteinExistence type="inferred from homology"/>
<reference evidence="9 10" key="1">
    <citation type="submission" date="2017-08" db="EMBL/GenBank/DDBJ databases">
        <title>Substantial Increase in Enzyme Production by Combined Drug-Resistance Mutations in Paenibacillus agaridevorans.</title>
        <authorList>
            <person name="Tanaka Y."/>
            <person name="Funane K."/>
            <person name="Hosaka T."/>
            <person name="Shiwa Y."/>
            <person name="Fujita N."/>
            <person name="Miyazaki T."/>
            <person name="Yoshikawa H."/>
            <person name="Murakami K."/>
            <person name="Kasahara K."/>
            <person name="Inaoka T."/>
            <person name="Hiraga Y."/>
            <person name="Ochi K."/>
        </authorList>
    </citation>
    <scope>NUCLEOTIDE SEQUENCE [LARGE SCALE GENOMIC DNA]</scope>
    <source>
        <strain evidence="9 10">T-3040</strain>
    </source>
</reference>
<evidence type="ECO:0000313" key="9">
    <source>
        <dbReference type="EMBL" id="GBG05797.1"/>
    </source>
</evidence>
<evidence type="ECO:0000256" key="4">
    <source>
        <dbReference type="ARBA" id="ARBA00022692"/>
    </source>
</evidence>
<gene>
    <name evidence="9" type="ORF">PAT3040_00282</name>
</gene>
<feature type="transmembrane region" description="Helical" evidence="7">
    <location>
        <begin position="111"/>
        <end position="131"/>
    </location>
</feature>
<keyword evidence="2 7" id="KW-0813">Transport</keyword>
<dbReference type="Gene3D" id="1.10.3720.10">
    <property type="entry name" value="MetI-like"/>
    <property type="match status" value="1"/>
</dbReference>
<dbReference type="InterPro" id="IPR035906">
    <property type="entry name" value="MetI-like_sf"/>
</dbReference>
<evidence type="ECO:0000256" key="2">
    <source>
        <dbReference type="ARBA" id="ARBA00022448"/>
    </source>
</evidence>
<sequence length="292" mass="32799">MYYKARSYKIFYAFNFAFLLIMSVTCILPLVHIFAVSLSAQAPANANLVGLWPKGFNIEAYKQTFSNPNFMRSIGVSIERVVLGTGIGMAVTVLTAYPLSKMHLRFRGRALYTWFFVFTMLFNGGLIPTYIVVQKMGLMNSIWALVLPGAVSAWNMVLMMNFFRNVPREIEEAATIDGANHFRTLLSIYLPLSLPSLATLSLFTMVAHWNSWFDGMIYLTDAPKWPLSTLLQTIVVTQDFSKINLQPEDVKLISNATVKASQIFIGAIPILLVYPFLQKYFVKGMVLGSVKG</sequence>
<feature type="domain" description="ABC transmembrane type-1" evidence="8">
    <location>
        <begin position="70"/>
        <end position="274"/>
    </location>
</feature>
<feature type="transmembrane region" description="Helical" evidence="7">
    <location>
        <begin position="81"/>
        <end position="99"/>
    </location>
</feature>
<dbReference type="RefSeq" id="WP_087568178.1">
    <property type="nucleotide sequence ID" value="NZ_BDQX01000023.1"/>
</dbReference>
<feature type="transmembrane region" description="Helical" evidence="7">
    <location>
        <begin position="184"/>
        <end position="209"/>
    </location>
</feature>
<dbReference type="GO" id="GO:0055085">
    <property type="term" value="P:transmembrane transport"/>
    <property type="evidence" value="ECO:0007669"/>
    <property type="project" value="InterPro"/>
</dbReference>
<keyword evidence="3" id="KW-1003">Cell membrane</keyword>
<evidence type="ECO:0000256" key="7">
    <source>
        <dbReference type="RuleBase" id="RU363032"/>
    </source>
</evidence>
<dbReference type="GO" id="GO:0005886">
    <property type="term" value="C:plasma membrane"/>
    <property type="evidence" value="ECO:0007669"/>
    <property type="project" value="UniProtKB-SubCell"/>
</dbReference>
<dbReference type="AlphaFoldDB" id="A0A2R5EH09"/>
<dbReference type="SUPFAM" id="SSF161098">
    <property type="entry name" value="MetI-like"/>
    <property type="match status" value="1"/>
</dbReference>
<keyword evidence="4 7" id="KW-0812">Transmembrane</keyword>
<evidence type="ECO:0000256" key="6">
    <source>
        <dbReference type="ARBA" id="ARBA00023136"/>
    </source>
</evidence>
<dbReference type="InterPro" id="IPR000515">
    <property type="entry name" value="MetI-like"/>
</dbReference>
<dbReference type="PANTHER" id="PTHR43744">
    <property type="entry name" value="ABC TRANSPORTER PERMEASE PROTEIN MG189-RELATED-RELATED"/>
    <property type="match status" value="1"/>
</dbReference>
<dbReference type="Proteomes" id="UP000245202">
    <property type="component" value="Unassembled WGS sequence"/>
</dbReference>
<keyword evidence="10" id="KW-1185">Reference proteome</keyword>
<dbReference type="EMBL" id="BDQX01000023">
    <property type="protein sequence ID" value="GBG05797.1"/>
    <property type="molecule type" value="Genomic_DNA"/>
</dbReference>
<keyword evidence="5 7" id="KW-1133">Transmembrane helix</keyword>
<evidence type="ECO:0000259" key="8">
    <source>
        <dbReference type="PROSITE" id="PS50928"/>
    </source>
</evidence>
<dbReference type="PROSITE" id="PS50928">
    <property type="entry name" value="ABC_TM1"/>
    <property type="match status" value="1"/>
</dbReference>
<feature type="transmembrane region" description="Helical" evidence="7">
    <location>
        <begin position="143"/>
        <end position="163"/>
    </location>
</feature>
<evidence type="ECO:0000256" key="3">
    <source>
        <dbReference type="ARBA" id="ARBA00022475"/>
    </source>
</evidence>
<comment type="subcellular location">
    <subcellularLocation>
        <location evidence="1 7">Cell membrane</location>
        <topology evidence="1 7">Multi-pass membrane protein</topology>
    </subcellularLocation>
</comment>
<comment type="similarity">
    <text evidence="7">Belongs to the binding-protein-dependent transport system permease family.</text>
</comment>